<dbReference type="InterPro" id="IPR023296">
    <property type="entry name" value="Glyco_hydro_beta-prop_sf"/>
</dbReference>
<accession>A0A5A4U8I9</accession>
<dbReference type="AlphaFoldDB" id="A0A5A4U8I9"/>
<sequence length="408" mass="47638">MIIKNYERFCRDSGMILCHMVDVFINNEKVVVLNTASDNIECVYIEVDEYQRGKLKPSRNCIILKYKVVYLNKTTKVFEVARRLININIGSFYRDLALELYFILNFNINSLVPSNELKRLNKSHKLECKRVKKNIFSLFDKVINRFFKRDEWMIAFCKCIIAPEKISSSFEKFNIIPNLKGTFSADPFIIENQGGVYIFYEECSLKRGARGILACYDLAENKRYIILQEPHHLSYPNVFNYMGTYFMIPQSENHSIDLYRATDFPFCWKKERVLLTDKNFNFGDTNIYFSECGSILLTSNIYDHVANSNRIRVGWKIENLLDDKLKIIDCTVLDISDEYSRNAGNSISLDSQIYQECSSTYGGGLVIKKNKKIIYTRLPKGFQGMHTYNTSENFTVIDLKKTKYGFFL</sequence>
<protein>
    <recommendedName>
        <fullName evidence="1">Glucosamine inositolphosphorylceramide transferase 1 N-terminal domain-containing protein</fullName>
    </recommendedName>
</protein>
<evidence type="ECO:0000259" key="1">
    <source>
        <dbReference type="Pfam" id="PF24793"/>
    </source>
</evidence>
<proteinExistence type="predicted"/>
<evidence type="ECO:0000313" key="2">
    <source>
        <dbReference type="EMBL" id="BBM63184.1"/>
    </source>
</evidence>
<dbReference type="InterPro" id="IPR056442">
    <property type="entry name" value="GINT1_N"/>
</dbReference>
<dbReference type="EMBL" id="LC494358">
    <property type="protein sequence ID" value="BBM63184.1"/>
    <property type="molecule type" value="Genomic_DNA"/>
</dbReference>
<name>A0A5A4U8I9_ESCAL</name>
<reference evidence="2" key="1">
    <citation type="submission" date="2019-07" db="EMBL/GenBank/DDBJ databases">
        <title>Overview of O-antigen diversity of Escherichia albertii, an emerging enteropathogen; genetic structure, serology, and development of O-genotyping method.</title>
        <authorList>
            <person name="Ooka T."/>
            <person name="Seto K."/>
            <person name="Ogura Y."/>
            <person name="Iguchi A."/>
            <person name="Imura N."/>
            <person name="Honda M."/>
            <person name="Etoh Y."/>
            <person name="Ikeda T."/>
            <person name="Sugitani W."/>
            <person name="Konno T."/>
            <person name="Kawano K."/>
            <person name="Kudo Y."/>
            <person name="Murakami K."/>
            <person name="Hayashi T."/>
            <person name="Nishi J."/>
        </authorList>
    </citation>
    <scope>NUCLEOTIDE SEQUENCE</scope>
    <source>
        <strain evidence="2">06-3542</strain>
    </source>
</reference>
<feature type="domain" description="Glucosamine inositolphosphorylceramide transferase 1 N-terminal" evidence="1">
    <location>
        <begin position="181"/>
        <end position="369"/>
    </location>
</feature>
<organism evidence="2">
    <name type="scientific">Escherichia albertii</name>
    <dbReference type="NCBI Taxonomy" id="208962"/>
    <lineage>
        <taxon>Bacteria</taxon>
        <taxon>Pseudomonadati</taxon>
        <taxon>Pseudomonadota</taxon>
        <taxon>Gammaproteobacteria</taxon>
        <taxon>Enterobacterales</taxon>
        <taxon>Enterobacteriaceae</taxon>
        <taxon>Escherichia</taxon>
    </lineage>
</organism>
<dbReference type="RefSeq" id="WP_124866034.1">
    <property type="nucleotide sequence ID" value="NZ_BJKW01000057.1"/>
</dbReference>
<dbReference type="SUPFAM" id="SSF75005">
    <property type="entry name" value="Arabinanase/levansucrase/invertase"/>
    <property type="match status" value="1"/>
</dbReference>
<dbReference type="Pfam" id="PF24793">
    <property type="entry name" value="GINT1_N"/>
    <property type="match status" value="1"/>
</dbReference>